<keyword evidence="4" id="KW-0547">Nucleotide-binding</keyword>
<dbReference type="CDD" id="cd05390">
    <property type="entry name" value="HypB"/>
    <property type="match status" value="1"/>
</dbReference>
<dbReference type="SUPFAM" id="SSF52540">
    <property type="entry name" value="P-loop containing nucleoside triphosphate hydrolases"/>
    <property type="match status" value="1"/>
</dbReference>
<evidence type="ECO:0000256" key="4">
    <source>
        <dbReference type="ARBA" id="ARBA00022741"/>
    </source>
</evidence>
<evidence type="ECO:0000256" key="3">
    <source>
        <dbReference type="ARBA" id="ARBA00022723"/>
    </source>
</evidence>
<dbReference type="InterPro" id="IPR027417">
    <property type="entry name" value="P-loop_NTPase"/>
</dbReference>
<dbReference type="EMBL" id="QXDJ01000001">
    <property type="protein sequence ID" value="RII36543.1"/>
    <property type="molecule type" value="Genomic_DNA"/>
</dbReference>
<keyword evidence="3" id="KW-0479">Metal-binding</keyword>
<protein>
    <submittedName>
        <fullName evidence="9">Hydrogenase accessory protein HypB</fullName>
    </submittedName>
</protein>
<proteinExistence type="inferred from homology"/>
<evidence type="ECO:0000313" key="9">
    <source>
        <dbReference type="EMBL" id="RII36543.1"/>
    </source>
</evidence>
<keyword evidence="6" id="KW-0862">Zinc</keyword>
<dbReference type="Pfam" id="PF02492">
    <property type="entry name" value="cobW"/>
    <property type="match status" value="1"/>
</dbReference>
<comment type="caution">
    <text evidence="9">The sequence shown here is derived from an EMBL/GenBank/DDBJ whole genome shotgun (WGS) entry which is preliminary data.</text>
</comment>
<comment type="similarity">
    <text evidence="1">Belongs to the SIMIBI class G3E GTPase family. HypB/HupM subfamily.</text>
</comment>
<sequence>MSEIKVVTNILQTNEEITAKNKKMLDEKGIFVVNLMSSPGSGKTSILEKMISKLKDEINIAVIEGDIYTTKDAERIEAQGVPVVQINTGGACHLDGEMIKGALNSLDLEAIDLLVIENVGNLVCPAEFEIGEDIKVSVLSTTEGNDKPLKYPLMFEKSGVVILNKTDLIEFTNFNKEEFYEDIKSLNANALIFETSCTKDEGVNEICNWVKEKVENKRNSYIKE</sequence>
<dbReference type="InterPro" id="IPR003495">
    <property type="entry name" value="CobW/HypB/UreG_nucleotide-bd"/>
</dbReference>
<dbReference type="GO" id="GO:0005525">
    <property type="term" value="F:GTP binding"/>
    <property type="evidence" value="ECO:0007669"/>
    <property type="project" value="UniProtKB-KW"/>
</dbReference>
<evidence type="ECO:0000256" key="2">
    <source>
        <dbReference type="ARBA" id="ARBA00022596"/>
    </source>
</evidence>
<dbReference type="GO" id="GO:0003924">
    <property type="term" value="F:GTPase activity"/>
    <property type="evidence" value="ECO:0007669"/>
    <property type="project" value="InterPro"/>
</dbReference>
<dbReference type="GO" id="GO:0051604">
    <property type="term" value="P:protein maturation"/>
    <property type="evidence" value="ECO:0007669"/>
    <property type="project" value="InterPro"/>
</dbReference>
<dbReference type="NCBIfam" id="TIGR00073">
    <property type="entry name" value="hypB"/>
    <property type="match status" value="1"/>
</dbReference>
<evidence type="ECO:0000256" key="7">
    <source>
        <dbReference type="ARBA" id="ARBA00023134"/>
    </source>
</evidence>
<evidence type="ECO:0000256" key="5">
    <source>
        <dbReference type="ARBA" id="ARBA00022801"/>
    </source>
</evidence>
<dbReference type="PANTHER" id="PTHR30134:SF2">
    <property type="entry name" value="HYDROGENASE MATURATION FACTOR HYPB"/>
    <property type="match status" value="1"/>
</dbReference>
<accession>A0A399IU21</accession>
<organism evidence="9 10">
    <name type="scientific">Clostridium chromiireducens</name>
    <dbReference type="NCBI Taxonomy" id="225345"/>
    <lineage>
        <taxon>Bacteria</taxon>
        <taxon>Bacillati</taxon>
        <taxon>Bacillota</taxon>
        <taxon>Clostridia</taxon>
        <taxon>Eubacteriales</taxon>
        <taxon>Clostridiaceae</taxon>
        <taxon>Clostridium</taxon>
    </lineage>
</organism>
<evidence type="ECO:0000313" key="10">
    <source>
        <dbReference type="Proteomes" id="UP000265930"/>
    </source>
</evidence>
<name>A0A399IU21_9CLOT</name>
<dbReference type="GO" id="GO:0016151">
    <property type="term" value="F:nickel cation binding"/>
    <property type="evidence" value="ECO:0007669"/>
    <property type="project" value="InterPro"/>
</dbReference>
<keyword evidence="5" id="KW-0378">Hydrolase</keyword>
<evidence type="ECO:0000259" key="8">
    <source>
        <dbReference type="Pfam" id="PF02492"/>
    </source>
</evidence>
<keyword evidence="2" id="KW-0533">Nickel</keyword>
<gene>
    <name evidence="9" type="primary">hypB</name>
    <name evidence="9" type="ORF">D2A34_03920</name>
</gene>
<reference evidence="9 10" key="1">
    <citation type="submission" date="2018-08" db="EMBL/GenBank/DDBJ databases">
        <title>Genome of Clostridium chromiireducens C1, DSM12136.</title>
        <authorList>
            <person name="Xing M."/>
            <person name="Wei Y."/>
            <person name="Ang E.L."/>
            <person name="Zhao H."/>
            <person name="Zhang Y."/>
        </authorList>
    </citation>
    <scope>NUCLEOTIDE SEQUENCE [LARGE SCALE GENOMIC DNA]</scope>
    <source>
        <strain evidence="9 10">C1</strain>
    </source>
</reference>
<keyword evidence="7" id="KW-0342">GTP-binding</keyword>
<dbReference type="InterPro" id="IPR004392">
    <property type="entry name" value="Hyd_mat_HypB"/>
</dbReference>
<dbReference type="Proteomes" id="UP000265930">
    <property type="component" value="Unassembled WGS sequence"/>
</dbReference>
<dbReference type="Gene3D" id="3.40.50.300">
    <property type="entry name" value="P-loop containing nucleotide triphosphate hydrolases"/>
    <property type="match status" value="1"/>
</dbReference>
<dbReference type="RefSeq" id="WP_119365786.1">
    <property type="nucleotide sequence ID" value="NZ_QXDJ01000001.1"/>
</dbReference>
<dbReference type="AlphaFoldDB" id="A0A399IU21"/>
<dbReference type="GO" id="GO:0008270">
    <property type="term" value="F:zinc ion binding"/>
    <property type="evidence" value="ECO:0007669"/>
    <property type="project" value="TreeGrafter"/>
</dbReference>
<evidence type="ECO:0000256" key="1">
    <source>
        <dbReference type="ARBA" id="ARBA00006211"/>
    </source>
</evidence>
<dbReference type="PIRSF" id="PIRSF005624">
    <property type="entry name" value="Ni-bind_GTPase"/>
    <property type="match status" value="1"/>
</dbReference>
<evidence type="ECO:0000256" key="6">
    <source>
        <dbReference type="ARBA" id="ARBA00022833"/>
    </source>
</evidence>
<feature type="domain" description="CobW/HypB/UreG nucleotide-binding" evidence="8">
    <location>
        <begin position="32"/>
        <end position="192"/>
    </location>
</feature>
<dbReference type="PANTHER" id="PTHR30134">
    <property type="entry name" value="HYDROGENASE PROTEIN ASSEMBLY PROTEIN, NICKEL CHAPERONE"/>
    <property type="match status" value="1"/>
</dbReference>